<feature type="compositionally biased region" description="Polar residues" evidence="1">
    <location>
        <begin position="513"/>
        <end position="523"/>
    </location>
</feature>
<reference evidence="2 3" key="1">
    <citation type="journal article" date="2007" name="Nature">
        <title>Evolution of genes and genomes on the Drosophila phylogeny.</title>
        <authorList>
            <consortium name="Drosophila 12 Genomes Consortium"/>
            <person name="Clark A.G."/>
            <person name="Eisen M.B."/>
            <person name="Smith D.R."/>
            <person name="Bergman C.M."/>
            <person name="Oliver B."/>
            <person name="Markow T.A."/>
            <person name="Kaufman T.C."/>
            <person name="Kellis M."/>
            <person name="Gelbart W."/>
            <person name="Iyer V.N."/>
            <person name="Pollard D.A."/>
            <person name="Sackton T.B."/>
            <person name="Larracuente A.M."/>
            <person name="Singh N.D."/>
            <person name="Abad J.P."/>
            <person name="Abt D.N."/>
            <person name="Adryan B."/>
            <person name="Aguade M."/>
            <person name="Akashi H."/>
            <person name="Anderson W.W."/>
            <person name="Aquadro C.F."/>
            <person name="Ardell D.H."/>
            <person name="Arguello R."/>
            <person name="Artieri C.G."/>
            <person name="Barbash D.A."/>
            <person name="Barker D."/>
            <person name="Barsanti P."/>
            <person name="Batterham P."/>
            <person name="Batzoglou S."/>
            <person name="Begun D."/>
            <person name="Bhutkar A."/>
            <person name="Blanco E."/>
            <person name="Bosak S.A."/>
            <person name="Bradley R.K."/>
            <person name="Brand A.D."/>
            <person name="Brent M.R."/>
            <person name="Brooks A.N."/>
            <person name="Brown R.H."/>
            <person name="Butlin R.K."/>
            <person name="Caggese C."/>
            <person name="Calvi B.R."/>
            <person name="Bernardo de Carvalho A."/>
            <person name="Caspi A."/>
            <person name="Castrezana S."/>
            <person name="Celniker S.E."/>
            <person name="Chang J.L."/>
            <person name="Chapple C."/>
            <person name="Chatterji S."/>
            <person name="Chinwalla A."/>
            <person name="Civetta A."/>
            <person name="Clifton S.W."/>
            <person name="Comeron J.M."/>
            <person name="Costello J.C."/>
            <person name="Coyne J.A."/>
            <person name="Daub J."/>
            <person name="David R.G."/>
            <person name="Delcher A.L."/>
            <person name="Delehaunty K."/>
            <person name="Do C.B."/>
            <person name="Ebling H."/>
            <person name="Edwards K."/>
            <person name="Eickbush T."/>
            <person name="Evans J.D."/>
            <person name="Filipski A."/>
            <person name="Findeiss S."/>
            <person name="Freyhult E."/>
            <person name="Fulton L."/>
            <person name="Fulton R."/>
            <person name="Garcia A.C."/>
            <person name="Gardiner A."/>
            <person name="Garfield D.A."/>
            <person name="Garvin B.E."/>
            <person name="Gibson G."/>
            <person name="Gilbert D."/>
            <person name="Gnerre S."/>
            <person name="Godfrey J."/>
            <person name="Good R."/>
            <person name="Gotea V."/>
            <person name="Gravely B."/>
            <person name="Greenberg A.J."/>
            <person name="Griffiths-Jones S."/>
            <person name="Gross S."/>
            <person name="Guigo R."/>
            <person name="Gustafson E.A."/>
            <person name="Haerty W."/>
            <person name="Hahn M.W."/>
            <person name="Halligan D.L."/>
            <person name="Halpern A.L."/>
            <person name="Halter G.M."/>
            <person name="Han M.V."/>
            <person name="Heger A."/>
            <person name="Hillier L."/>
            <person name="Hinrichs A.S."/>
            <person name="Holmes I."/>
            <person name="Hoskins R.A."/>
            <person name="Hubisz M.J."/>
            <person name="Hultmark D."/>
            <person name="Huntley M.A."/>
            <person name="Jaffe D.B."/>
            <person name="Jagadeeshan S."/>
            <person name="Jeck W.R."/>
            <person name="Johnson J."/>
            <person name="Jones C.D."/>
            <person name="Jordan W.C."/>
            <person name="Karpen G.H."/>
            <person name="Kataoka E."/>
            <person name="Keightley P.D."/>
            <person name="Kheradpour P."/>
            <person name="Kirkness E.F."/>
            <person name="Koerich L.B."/>
            <person name="Kristiansen K."/>
            <person name="Kudrna D."/>
            <person name="Kulathinal R.J."/>
            <person name="Kumar S."/>
            <person name="Kwok R."/>
            <person name="Lander E."/>
            <person name="Langley C.H."/>
            <person name="Lapoint R."/>
            <person name="Lazzaro B.P."/>
            <person name="Lee S.J."/>
            <person name="Levesque L."/>
            <person name="Li R."/>
            <person name="Lin C.F."/>
            <person name="Lin M.F."/>
            <person name="Lindblad-Toh K."/>
            <person name="Llopart A."/>
            <person name="Long M."/>
            <person name="Low L."/>
            <person name="Lozovsky E."/>
            <person name="Lu J."/>
            <person name="Luo M."/>
            <person name="Machado C.A."/>
            <person name="Makalowski W."/>
            <person name="Marzo M."/>
            <person name="Matsuda M."/>
            <person name="Matzkin L."/>
            <person name="McAllister B."/>
            <person name="McBride C.S."/>
            <person name="McKernan B."/>
            <person name="McKernan K."/>
            <person name="Mendez-Lago M."/>
            <person name="Minx P."/>
            <person name="Mollenhauer M.U."/>
            <person name="Montooth K."/>
            <person name="Mount S.M."/>
            <person name="Mu X."/>
            <person name="Myers E."/>
            <person name="Negre B."/>
            <person name="Newfeld S."/>
            <person name="Nielsen R."/>
            <person name="Noor M.A."/>
            <person name="O'Grady P."/>
            <person name="Pachter L."/>
            <person name="Papaceit M."/>
            <person name="Parisi M.J."/>
            <person name="Parisi M."/>
            <person name="Parts L."/>
            <person name="Pedersen J.S."/>
            <person name="Pesole G."/>
            <person name="Phillippy A.M."/>
            <person name="Ponting C.P."/>
            <person name="Pop M."/>
            <person name="Porcelli D."/>
            <person name="Powell J.R."/>
            <person name="Prohaska S."/>
            <person name="Pruitt K."/>
            <person name="Puig M."/>
            <person name="Quesneville H."/>
            <person name="Ram K.R."/>
            <person name="Rand D."/>
            <person name="Rasmussen M.D."/>
            <person name="Reed L.K."/>
            <person name="Reenan R."/>
            <person name="Reily A."/>
            <person name="Remington K.A."/>
            <person name="Rieger T.T."/>
            <person name="Ritchie M.G."/>
            <person name="Robin C."/>
            <person name="Rogers Y.H."/>
            <person name="Rohde C."/>
            <person name="Rozas J."/>
            <person name="Rubenfield M.J."/>
            <person name="Ruiz A."/>
            <person name="Russo S."/>
            <person name="Salzberg S.L."/>
            <person name="Sanchez-Gracia A."/>
            <person name="Saranga D.J."/>
            <person name="Sato H."/>
            <person name="Schaeffer S.W."/>
            <person name="Schatz M.C."/>
            <person name="Schlenke T."/>
            <person name="Schwartz R."/>
            <person name="Segarra C."/>
            <person name="Singh R.S."/>
            <person name="Sirot L."/>
            <person name="Sirota M."/>
            <person name="Sisneros N.B."/>
            <person name="Smith C.D."/>
            <person name="Smith T.F."/>
            <person name="Spieth J."/>
            <person name="Stage D.E."/>
            <person name="Stark A."/>
            <person name="Stephan W."/>
            <person name="Strausberg R.L."/>
            <person name="Strempel S."/>
            <person name="Sturgill D."/>
            <person name="Sutton G."/>
            <person name="Sutton G.G."/>
            <person name="Tao W."/>
            <person name="Teichmann S."/>
            <person name="Tobari Y.N."/>
            <person name="Tomimura Y."/>
            <person name="Tsolas J.M."/>
            <person name="Valente V.L."/>
            <person name="Venter E."/>
            <person name="Venter J.C."/>
            <person name="Vicario S."/>
            <person name="Vieira F.G."/>
            <person name="Vilella A.J."/>
            <person name="Villasante A."/>
            <person name="Walenz B."/>
            <person name="Wang J."/>
            <person name="Wasserman M."/>
            <person name="Watts T."/>
            <person name="Wilson D."/>
            <person name="Wilson R.K."/>
            <person name="Wing R.A."/>
            <person name="Wolfner M.F."/>
            <person name="Wong A."/>
            <person name="Wong G.K."/>
            <person name="Wu C.I."/>
            <person name="Wu G."/>
            <person name="Yamamoto D."/>
            <person name="Yang H.P."/>
            <person name="Yang S.P."/>
            <person name="Yorke J.A."/>
            <person name="Yoshida K."/>
            <person name="Zdobnov E."/>
            <person name="Zhang P."/>
            <person name="Zhang Y."/>
            <person name="Zimin A.V."/>
            <person name="Baldwin J."/>
            <person name="Abdouelleil A."/>
            <person name="Abdulkadir J."/>
            <person name="Abebe A."/>
            <person name="Abera B."/>
            <person name="Abreu J."/>
            <person name="Acer S.C."/>
            <person name="Aftuck L."/>
            <person name="Alexander A."/>
            <person name="An P."/>
            <person name="Anderson E."/>
            <person name="Anderson S."/>
            <person name="Arachi H."/>
            <person name="Azer M."/>
            <person name="Bachantsang P."/>
            <person name="Barry A."/>
            <person name="Bayul T."/>
            <person name="Berlin A."/>
            <person name="Bessette D."/>
            <person name="Bloom T."/>
            <person name="Blye J."/>
            <person name="Boguslavskiy L."/>
            <person name="Bonnet C."/>
            <person name="Boukhgalter B."/>
            <person name="Bourzgui I."/>
            <person name="Brown A."/>
            <person name="Cahill P."/>
            <person name="Channer S."/>
            <person name="Cheshatsang Y."/>
            <person name="Chuda L."/>
            <person name="Citroen M."/>
            <person name="Collymore A."/>
            <person name="Cooke P."/>
            <person name="Costello M."/>
            <person name="D'Aco K."/>
            <person name="Daza R."/>
            <person name="De Haan G."/>
            <person name="DeGray S."/>
            <person name="DeMaso C."/>
            <person name="Dhargay N."/>
            <person name="Dooley K."/>
            <person name="Dooley E."/>
            <person name="Doricent M."/>
            <person name="Dorje P."/>
            <person name="Dorjee K."/>
            <person name="Dupes A."/>
            <person name="Elong R."/>
            <person name="Falk J."/>
            <person name="Farina A."/>
            <person name="Faro S."/>
            <person name="Ferguson D."/>
            <person name="Fisher S."/>
            <person name="Foley C.D."/>
            <person name="Franke A."/>
            <person name="Friedrich D."/>
            <person name="Gadbois L."/>
            <person name="Gearin G."/>
            <person name="Gearin C.R."/>
            <person name="Giannoukos G."/>
            <person name="Goode T."/>
            <person name="Graham J."/>
            <person name="Grandbois E."/>
            <person name="Grewal S."/>
            <person name="Gyaltsen K."/>
            <person name="Hafez N."/>
            <person name="Hagos B."/>
            <person name="Hall J."/>
            <person name="Henson C."/>
            <person name="Hollinger A."/>
            <person name="Honan T."/>
            <person name="Huard M.D."/>
            <person name="Hughes L."/>
            <person name="Hurhula B."/>
            <person name="Husby M.E."/>
            <person name="Kamat A."/>
            <person name="Kanga B."/>
            <person name="Kashin S."/>
            <person name="Khazanovich D."/>
            <person name="Kisner P."/>
            <person name="Lance K."/>
            <person name="Lara M."/>
            <person name="Lee W."/>
            <person name="Lennon N."/>
            <person name="Letendre F."/>
            <person name="LeVine R."/>
            <person name="Lipovsky A."/>
            <person name="Liu X."/>
            <person name="Liu J."/>
            <person name="Liu S."/>
            <person name="Lokyitsang T."/>
            <person name="Lokyitsang Y."/>
            <person name="Lubonja R."/>
            <person name="Lui A."/>
            <person name="MacDonald P."/>
            <person name="Magnisalis V."/>
            <person name="Maru K."/>
            <person name="Matthews C."/>
            <person name="McCusker W."/>
            <person name="McDonough S."/>
            <person name="Mehta T."/>
            <person name="Meldrim J."/>
            <person name="Meneus L."/>
            <person name="Mihai O."/>
            <person name="Mihalev A."/>
            <person name="Mihova T."/>
            <person name="Mittelman R."/>
            <person name="Mlenga V."/>
            <person name="Montmayeur A."/>
            <person name="Mulrain L."/>
            <person name="Navidi A."/>
            <person name="Naylor J."/>
            <person name="Negash T."/>
            <person name="Nguyen T."/>
            <person name="Nguyen N."/>
            <person name="Nicol R."/>
            <person name="Norbu C."/>
            <person name="Norbu N."/>
            <person name="Novod N."/>
            <person name="O'Neill B."/>
            <person name="Osman S."/>
            <person name="Markiewicz E."/>
            <person name="Oyono O.L."/>
            <person name="Patti C."/>
            <person name="Phunkhang P."/>
            <person name="Pierre F."/>
            <person name="Priest M."/>
            <person name="Raghuraman S."/>
            <person name="Rege F."/>
            <person name="Reyes R."/>
            <person name="Rise C."/>
            <person name="Rogov P."/>
            <person name="Ross K."/>
            <person name="Ryan E."/>
            <person name="Settipalli S."/>
            <person name="Shea T."/>
            <person name="Sherpa N."/>
            <person name="Shi L."/>
            <person name="Shih D."/>
            <person name="Sparrow T."/>
            <person name="Spaulding J."/>
            <person name="Stalker J."/>
            <person name="Stange-Thomann N."/>
            <person name="Stavropoulos S."/>
            <person name="Stone C."/>
            <person name="Strader C."/>
            <person name="Tesfaye S."/>
            <person name="Thomson T."/>
            <person name="Thoulutsang Y."/>
            <person name="Thoulutsang D."/>
            <person name="Topham K."/>
            <person name="Topping I."/>
            <person name="Tsamla T."/>
            <person name="Vassiliev H."/>
            <person name="Vo A."/>
            <person name="Wangchuk T."/>
            <person name="Wangdi T."/>
            <person name="Weiand M."/>
            <person name="Wilkinson J."/>
            <person name="Wilson A."/>
            <person name="Yadav S."/>
            <person name="Young G."/>
            <person name="Yu Q."/>
            <person name="Zembek L."/>
            <person name="Zhong D."/>
            <person name="Zimmer A."/>
            <person name="Zwirko Z."/>
            <person name="Jaffe D.B."/>
            <person name="Alvarez P."/>
            <person name="Brockman W."/>
            <person name="Butler J."/>
            <person name="Chin C."/>
            <person name="Gnerre S."/>
            <person name="Grabherr M."/>
            <person name="Kleber M."/>
            <person name="Mauceli E."/>
            <person name="MacCallum I."/>
        </authorList>
    </citation>
    <scope>NUCLEOTIDE SEQUENCE [LARGE SCALE GENOMIC DNA]</scope>
    <source>
        <strain evidence="3">MSH-3 / Tucson 14011-0111.49</strain>
    </source>
</reference>
<feature type="region of interest" description="Disordered" evidence="1">
    <location>
        <begin position="347"/>
        <end position="423"/>
    </location>
</feature>
<feature type="compositionally biased region" description="Low complexity" evidence="1">
    <location>
        <begin position="758"/>
        <end position="777"/>
    </location>
</feature>
<feature type="compositionally biased region" description="Basic and acidic residues" evidence="1">
    <location>
        <begin position="352"/>
        <end position="361"/>
    </location>
</feature>
<dbReference type="OMA" id="AKETHYQ"/>
<feature type="compositionally biased region" description="Basic and acidic residues" evidence="1">
    <location>
        <begin position="566"/>
        <end position="575"/>
    </location>
</feature>
<dbReference type="eggNOG" id="ENOG502QR1M">
    <property type="taxonomic scope" value="Eukaryota"/>
</dbReference>
<feature type="compositionally biased region" description="Polar residues" evidence="1">
    <location>
        <begin position="717"/>
        <end position="726"/>
    </location>
</feature>
<feature type="compositionally biased region" description="Basic and acidic residues" evidence="1">
    <location>
        <begin position="593"/>
        <end position="603"/>
    </location>
</feature>
<feature type="compositionally biased region" description="Polar residues" evidence="1">
    <location>
        <begin position="606"/>
        <end position="630"/>
    </location>
</feature>
<dbReference type="EMBL" id="CH479181">
    <property type="protein sequence ID" value="EDW31421.1"/>
    <property type="molecule type" value="Genomic_DNA"/>
</dbReference>
<feature type="region of interest" description="Disordered" evidence="1">
    <location>
        <begin position="110"/>
        <end position="143"/>
    </location>
</feature>
<dbReference type="Gene3D" id="2.10.70.10">
    <property type="entry name" value="Complement Module, domain 1"/>
    <property type="match status" value="1"/>
</dbReference>
<dbReference type="PhylomeDB" id="B4GCA3"/>
<feature type="compositionally biased region" description="Polar residues" evidence="1">
    <location>
        <begin position="387"/>
        <end position="396"/>
    </location>
</feature>
<dbReference type="AlphaFoldDB" id="B4GCA3"/>
<dbReference type="SUPFAM" id="SSF57603">
    <property type="entry name" value="FnI-like domain"/>
    <property type="match status" value="1"/>
</dbReference>
<keyword evidence="3" id="KW-1185">Reference proteome</keyword>
<accession>B4GCA3</accession>
<name>B4GCA3_DROPE</name>
<organism evidence="3">
    <name type="scientific">Drosophila persimilis</name>
    <name type="common">Fruit fly</name>
    <dbReference type="NCBI Taxonomy" id="7234"/>
    <lineage>
        <taxon>Eukaryota</taxon>
        <taxon>Metazoa</taxon>
        <taxon>Ecdysozoa</taxon>
        <taxon>Arthropoda</taxon>
        <taxon>Hexapoda</taxon>
        <taxon>Insecta</taxon>
        <taxon>Pterygota</taxon>
        <taxon>Neoptera</taxon>
        <taxon>Endopterygota</taxon>
        <taxon>Diptera</taxon>
        <taxon>Brachycera</taxon>
        <taxon>Muscomorpha</taxon>
        <taxon>Ephydroidea</taxon>
        <taxon>Drosophilidae</taxon>
        <taxon>Drosophila</taxon>
        <taxon>Sophophora</taxon>
    </lineage>
</organism>
<dbReference type="OrthoDB" id="8045763at2759"/>
<dbReference type="KEGG" id="dpe:6590787"/>
<dbReference type="STRING" id="7234.B4GCA3"/>
<feature type="compositionally biased region" description="Low complexity" evidence="1">
    <location>
        <begin position="531"/>
        <end position="563"/>
    </location>
</feature>
<feature type="compositionally biased region" description="Low complexity" evidence="1">
    <location>
        <begin position="397"/>
        <end position="408"/>
    </location>
</feature>
<dbReference type="Proteomes" id="UP000008744">
    <property type="component" value="Unassembled WGS sequence"/>
</dbReference>
<sequence>MPSVKSPKSEILPGIIRSDSGSYSYRPRSTTTSYRIIGTTSSSSMTNGHSLRLRLLLLSNIFGLLSRTQALPFEYLDEHDDFNYDLDTAQSQAKYDARLLSQQMLSDTELRQQAGATGLESESTLDPHTLRAQGGRSDGSVEDLEPHSRAAACFTNGHKYTHGQKVPRQDACEVCLCMDGEIFCWWERCDKTNANKVKEMAAGNDKDNDNDNGIGNGKVKANGGGVISGVGFGFGFGFGGGGGGGDGAAAGVGDYSDPYRYESTTRKSTKVHKTAGKVGKRRKHRRNQKNFNDYEVFQSHKQQQPQQQPQDYKKSAIKQQQQQQKYEHQIQKQKTGDATNYNIIKQHKHEQHQKLPEKEQQQEQEQEQEQSAVAPPVNQAAAKKTHYQQPATTIATPSHQQEQQQQHSSHPHKPPHSSSKILNFPENLPALLYYDYKTEEHEHHQHQHHQQHLLHEKQRLQHQQEALARQKPPADAGVELHTDLGVDKNFDDAETDSDILPEPPTKRPKAAPTQWTTSSSPRSSMAKALMTNQAATSTTATTTTTTTTMRTTTTTGTNGNATGRLSSRDSGRAEAEAGDGATVAATNLQPDRSGGKDLDDAFHRWLTSTELNADSTNTPDDASEQETAASTIIDDVAIRNKSDSGSGNGRSGSSSSSSSSSKDNARNNNNVADAVFFRSSYNDYSSEFNGSVVNIDITLTAVDVHPRRQTDLIANGNRTSRVSTEATPGIAETPGTTAGATMDPQATDRRSSVTIASTTRPPTSISNNNSNNQDQPQATGSPAVPPYTLTTIITTVPLAPGRMCNVLGKLYKIGDILPQDTGNCLQCICTDAVTPDEMPSVTCSPHNCPPLVLPDLFDATGY</sequence>
<proteinExistence type="predicted"/>
<dbReference type="HOGENOM" id="CLU_332110_0_0_1"/>
<gene>
    <name evidence="2" type="primary">Dper\GL11124</name>
    <name evidence="2" type="ORF">Dper_GL11124</name>
</gene>
<feature type="region of interest" description="Disordered" evidence="1">
    <location>
        <begin position="486"/>
        <end position="667"/>
    </location>
</feature>
<evidence type="ECO:0000313" key="3">
    <source>
        <dbReference type="Proteomes" id="UP000008744"/>
    </source>
</evidence>
<feature type="compositionally biased region" description="Basic residues" evidence="1">
    <location>
        <begin position="267"/>
        <end position="288"/>
    </location>
</feature>
<feature type="compositionally biased region" description="Low complexity" evidence="1">
    <location>
        <begin position="651"/>
        <end position="667"/>
    </location>
</feature>
<feature type="region of interest" description="Disordered" evidence="1">
    <location>
        <begin position="717"/>
        <end position="784"/>
    </location>
</feature>
<protein>
    <submittedName>
        <fullName evidence="2">GL11124</fullName>
    </submittedName>
</protein>
<feature type="region of interest" description="Disordered" evidence="1">
    <location>
        <begin position="440"/>
        <end position="474"/>
    </location>
</feature>
<evidence type="ECO:0000313" key="2">
    <source>
        <dbReference type="EMBL" id="EDW31421.1"/>
    </source>
</evidence>
<evidence type="ECO:0000256" key="1">
    <source>
        <dbReference type="SAM" id="MobiDB-lite"/>
    </source>
</evidence>
<feature type="region of interest" description="Disordered" evidence="1">
    <location>
        <begin position="263"/>
        <end position="335"/>
    </location>
</feature>